<protein>
    <submittedName>
        <fullName evidence="1">Uncharacterized protein</fullName>
    </submittedName>
</protein>
<name>A0A2P2JYU5_RHIMU</name>
<reference evidence="1" key="1">
    <citation type="submission" date="2018-02" db="EMBL/GenBank/DDBJ databases">
        <title>Rhizophora mucronata_Transcriptome.</title>
        <authorList>
            <person name="Meera S.P."/>
            <person name="Sreeshan A."/>
            <person name="Augustine A."/>
        </authorList>
    </citation>
    <scope>NUCLEOTIDE SEQUENCE</scope>
    <source>
        <tissue evidence="1">Leaf</tissue>
    </source>
</reference>
<dbReference type="EMBL" id="GGEC01018155">
    <property type="protein sequence ID" value="MBW98638.1"/>
    <property type="molecule type" value="Transcribed_RNA"/>
</dbReference>
<evidence type="ECO:0000313" key="1">
    <source>
        <dbReference type="EMBL" id="MBW98638.1"/>
    </source>
</evidence>
<accession>A0A2P2JYU5</accession>
<dbReference type="AlphaFoldDB" id="A0A2P2JYU5"/>
<organism evidence="1">
    <name type="scientific">Rhizophora mucronata</name>
    <name type="common">Asiatic mangrove</name>
    <dbReference type="NCBI Taxonomy" id="61149"/>
    <lineage>
        <taxon>Eukaryota</taxon>
        <taxon>Viridiplantae</taxon>
        <taxon>Streptophyta</taxon>
        <taxon>Embryophyta</taxon>
        <taxon>Tracheophyta</taxon>
        <taxon>Spermatophyta</taxon>
        <taxon>Magnoliopsida</taxon>
        <taxon>eudicotyledons</taxon>
        <taxon>Gunneridae</taxon>
        <taxon>Pentapetalae</taxon>
        <taxon>rosids</taxon>
        <taxon>fabids</taxon>
        <taxon>Malpighiales</taxon>
        <taxon>Rhizophoraceae</taxon>
        <taxon>Rhizophora</taxon>
    </lineage>
</organism>
<sequence>MLSLGLRFDEFSGVICFYPQLFSDLFVRNRGFCNWLGCAPYP</sequence>
<proteinExistence type="predicted"/>